<dbReference type="RefSeq" id="WP_147846235.1">
    <property type="nucleotide sequence ID" value="NZ_VDUZ01000006.1"/>
</dbReference>
<proteinExistence type="predicted"/>
<protein>
    <submittedName>
        <fullName evidence="1">Uncharacterized protein</fullName>
    </submittedName>
</protein>
<comment type="caution">
    <text evidence="1">The sequence shown here is derived from an EMBL/GenBank/DDBJ whole genome shotgun (WGS) entry which is preliminary data.</text>
</comment>
<evidence type="ECO:0000313" key="2">
    <source>
        <dbReference type="Proteomes" id="UP000321638"/>
    </source>
</evidence>
<reference evidence="1 2" key="1">
    <citation type="submission" date="2019-06" db="EMBL/GenBank/DDBJ databases">
        <title>New taxonomy in bacterial strain CC-CFT640, isolated from vineyard.</title>
        <authorList>
            <person name="Lin S.-Y."/>
            <person name="Tsai C.-F."/>
            <person name="Young C.-C."/>
        </authorList>
    </citation>
    <scope>NUCLEOTIDE SEQUENCE [LARGE SCALE GENOMIC DNA]</scope>
    <source>
        <strain evidence="1 2">CC-CFT640</strain>
    </source>
</reference>
<dbReference type="Proteomes" id="UP000321638">
    <property type="component" value="Unassembled WGS sequence"/>
</dbReference>
<evidence type="ECO:0000313" key="1">
    <source>
        <dbReference type="EMBL" id="TXL78764.1"/>
    </source>
</evidence>
<keyword evidence="2" id="KW-1185">Reference proteome</keyword>
<accession>A0A5C8PRG8</accession>
<sequence length="388" mass="43401">MSEYQYYEFRAIDRPLDAAAQAALRKISSRGEISAHGFVNSYQWGDFKGEPRRLMADWFDLFIHWTNWGTRSLMLRVPRRYLDPIAVKPYVVKGVVEAWTAGDNTIIAFDRSPEEDLDPFLEDEAGMAQSMIALRDSVLRGDLRLLYLGWLIAVLDGHVDDGRPEPPCPAGLGTLSGPLKALADFFMLDQDLVAAAAEGSTDDKPDQVEPSTAELSAFIETLPDRDKTVFLRRAVLEGDSHVRIDIVRRWAQAADGLTTVATPADRPQRRARDLLAGAQAQAQRRAQREAAMEAQRQEQARRALAKRLDALALRVEAAWQDVEAHIGTKQPEAYDKAVALLQDLGQLADRDGDRAAFDRHLKDLLNRHQGKTSFQNRLHKAGLKGKRA</sequence>
<name>A0A5C8PRG8_9HYPH</name>
<dbReference type="OrthoDB" id="9066681at2"/>
<organism evidence="1 2">
    <name type="scientific">Vineibacter terrae</name>
    <dbReference type="NCBI Taxonomy" id="2586908"/>
    <lineage>
        <taxon>Bacteria</taxon>
        <taxon>Pseudomonadati</taxon>
        <taxon>Pseudomonadota</taxon>
        <taxon>Alphaproteobacteria</taxon>
        <taxon>Hyphomicrobiales</taxon>
        <taxon>Vineibacter</taxon>
    </lineage>
</organism>
<dbReference type="EMBL" id="VDUZ01000006">
    <property type="protein sequence ID" value="TXL78764.1"/>
    <property type="molecule type" value="Genomic_DNA"/>
</dbReference>
<dbReference type="AlphaFoldDB" id="A0A5C8PRG8"/>
<gene>
    <name evidence="1" type="ORF">FHP25_07150</name>
</gene>